<dbReference type="Proteomes" id="UP000204092">
    <property type="component" value="Segment"/>
</dbReference>
<dbReference type="EMBL" id="EU916176">
    <property type="protein sequence ID" value="ACH46800.1"/>
    <property type="molecule type" value="Genomic_DNA"/>
</dbReference>
<proteinExistence type="predicted"/>
<name>B5LWD7_9PHYC</name>
<evidence type="ECO:0000313" key="1">
    <source>
        <dbReference type="EMBL" id="ACH46800.1"/>
    </source>
</evidence>
<protein>
    <submittedName>
        <fullName evidence="1">Uncharacterized protein</fullName>
    </submittedName>
</protein>
<dbReference type="RefSeq" id="YP_002154670.1">
    <property type="nucleotide sequence ID" value="NC_011183.1"/>
</dbReference>
<sequence>MVHKRVKNADDESMARVKRLRMCLAIVAVVTTLYLVRCVMDERTPTPTSSCFLDGPNSSAMHLDDLDIPIVHDANSPKYRKLVEMFRS</sequence>
<evidence type="ECO:0000313" key="2">
    <source>
        <dbReference type="Proteomes" id="UP000204092"/>
    </source>
</evidence>
<accession>B5LWD7</accession>
<dbReference type="KEGG" id="vg:6804831"/>
<reference evidence="1 2" key="1">
    <citation type="journal article" date="2009" name="Virology">
        <title>Genomic analysis of the smallest giant virus--Feldmannia sp. virus 158.</title>
        <authorList>
            <person name="Schroeder D.C."/>
            <person name="Park Y."/>
            <person name="Yoon H.M."/>
            <person name="Lee Y.S."/>
            <person name="Kang S.W."/>
            <person name="Meints R.H."/>
            <person name="Ivey R.G."/>
            <person name="Choi T.J."/>
        </authorList>
    </citation>
    <scope>NUCLEOTIDE SEQUENCE [LARGE SCALE GENOMIC DNA]</scope>
    <source>
        <strain evidence="1">FsV-158</strain>
    </source>
</reference>
<keyword evidence="2" id="KW-1185">Reference proteome</keyword>
<dbReference type="GeneID" id="6804831"/>
<organism evidence="1 2">
    <name type="scientific">Feldmannia species virus</name>
    <dbReference type="NCBI Taxonomy" id="39420"/>
    <lineage>
        <taxon>Viruses</taxon>
        <taxon>Varidnaviria</taxon>
        <taxon>Bamfordvirae</taxon>
        <taxon>Nucleocytoviricota</taxon>
        <taxon>Megaviricetes</taxon>
        <taxon>Algavirales</taxon>
        <taxon>Phycodnaviridae</taxon>
        <taxon>Phaeovirus</taxon>
        <taxon>Phaeovirus feldmanniae</taxon>
    </lineage>
</organism>